<dbReference type="PROSITE" id="PS50056">
    <property type="entry name" value="TYR_PHOSPHATASE_2"/>
    <property type="match status" value="1"/>
</dbReference>
<evidence type="ECO:0000259" key="2">
    <source>
        <dbReference type="PROSITE" id="PS50056"/>
    </source>
</evidence>
<dbReference type="SUPFAM" id="SSF52799">
    <property type="entry name" value="(Phosphotyrosine protein) phosphatases II"/>
    <property type="match status" value="1"/>
</dbReference>
<dbReference type="PANTHER" id="PTHR47216">
    <property type="match status" value="1"/>
</dbReference>
<keyword evidence="4" id="KW-1185">Reference proteome</keyword>
<feature type="transmembrane region" description="Helical" evidence="1">
    <location>
        <begin position="102"/>
        <end position="119"/>
    </location>
</feature>
<evidence type="ECO:0000313" key="3">
    <source>
        <dbReference type="EMBL" id="TDG20363.1"/>
    </source>
</evidence>
<keyword evidence="1" id="KW-0472">Membrane</keyword>
<feature type="transmembrane region" description="Helical" evidence="1">
    <location>
        <begin position="236"/>
        <end position="255"/>
    </location>
</feature>
<dbReference type="AlphaFoldDB" id="A0A4R5M4Q0"/>
<evidence type="ECO:0000313" key="4">
    <source>
        <dbReference type="Proteomes" id="UP000295722"/>
    </source>
</evidence>
<dbReference type="InterPro" id="IPR000340">
    <property type="entry name" value="Dual-sp_phosphatase_cat-dom"/>
</dbReference>
<dbReference type="InterPro" id="IPR000387">
    <property type="entry name" value="Tyr_Pase_dom"/>
</dbReference>
<protein>
    <submittedName>
        <fullName evidence="3">Phosphatase PAP2 family protein</fullName>
    </submittedName>
</protein>
<comment type="caution">
    <text evidence="3">The sequence shown here is derived from an EMBL/GenBank/DDBJ whole genome shotgun (WGS) entry which is preliminary data.</text>
</comment>
<dbReference type="InterPro" id="IPR029021">
    <property type="entry name" value="Prot-tyrosine_phosphatase-like"/>
</dbReference>
<keyword evidence="1" id="KW-1133">Transmembrane helix</keyword>
<reference evidence="3 4" key="1">
    <citation type="submission" date="2019-03" db="EMBL/GenBank/DDBJ databases">
        <title>Paraburkholderia sp. 4M-K11, isolated from subtropical forest soil.</title>
        <authorList>
            <person name="Gao Z.-H."/>
            <person name="Qiu L.-H."/>
        </authorList>
    </citation>
    <scope>NUCLEOTIDE SEQUENCE [LARGE SCALE GENOMIC DNA]</scope>
    <source>
        <strain evidence="3 4">4M-K11</strain>
    </source>
</reference>
<dbReference type="InterPro" id="IPR020422">
    <property type="entry name" value="TYR_PHOSPHATASE_DUAL_dom"/>
</dbReference>
<accession>A0A4R5M4Q0</accession>
<dbReference type="CDD" id="cd03386">
    <property type="entry name" value="PAP2_Aur1_like"/>
    <property type="match status" value="1"/>
</dbReference>
<organism evidence="3 4">
    <name type="scientific">Paraburkholderia silviterrae</name>
    <dbReference type="NCBI Taxonomy" id="2528715"/>
    <lineage>
        <taxon>Bacteria</taxon>
        <taxon>Pseudomonadati</taxon>
        <taxon>Pseudomonadota</taxon>
        <taxon>Betaproteobacteria</taxon>
        <taxon>Burkholderiales</taxon>
        <taxon>Burkholderiaceae</taxon>
        <taxon>Paraburkholderia</taxon>
    </lineage>
</organism>
<dbReference type="OrthoDB" id="256494at2"/>
<dbReference type="SMART" id="SM00195">
    <property type="entry name" value="DSPc"/>
    <property type="match status" value="1"/>
</dbReference>
<dbReference type="EMBL" id="SMRP01000016">
    <property type="protein sequence ID" value="TDG20363.1"/>
    <property type="molecule type" value="Genomic_DNA"/>
</dbReference>
<feature type="transmembrane region" description="Helical" evidence="1">
    <location>
        <begin position="172"/>
        <end position="190"/>
    </location>
</feature>
<feature type="transmembrane region" description="Helical" evidence="1">
    <location>
        <begin position="261"/>
        <end position="279"/>
    </location>
</feature>
<feature type="domain" description="Tyrosine specific protein phosphatases" evidence="2">
    <location>
        <begin position="383"/>
        <end position="452"/>
    </location>
</feature>
<sequence length="467" mass="51433">MSESVGRSTNAAANVAGSERKATFAMQFGWLTLMGAVFFSTYGLANWLATQRAYVPSFSFGWERAIPFVPWSIVPYWSIDFLYALSFFFWTRRDDLLDHVKRLLTVQLISVACFILWPLRYDFARPATDGVAGTLITLLMGFDKPYNQAPSLHIALLVVLWAVYARHLRNRAARLAMHLWFAAIGVSVLTTWQHHVIDVPTGAAVGCLALFLFPLRNMASAPPDDDVASRTRRRALALRYTAAACVAGLAAIACIPRAVEWALVAGWGALGLACVAWVYCRGNAKAFQKDVLGHFPVPMLILFAPTIAGAFVNSRAWTWRRPAPVRIDERLSIGRTPTGGDLLRRGFTGLVDLTAEMPRWVSLDASCAYSAVPQLDLVAPSMQQLERALAALGCMHREGRDVLVCCALGYGRSVLCAAAWIARQRGLTDARAALAAVRERQPRAVCSDESISVLQDWIDRHCAMTEA</sequence>
<dbReference type="PANTHER" id="PTHR47216:SF4">
    <property type="entry name" value="OS01G0859400 PROTEIN"/>
    <property type="match status" value="1"/>
</dbReference>
<dbReference type="Pfam" id="PF00782">
    <property type="entry name" value="DSPc"/>
    <property type="match status" value="1"/>
</dbReference>
<gene>
    <name evidence="3" type="ORF">EYW47_26300</name>
</gene>
<feature type="transmembrane region" description="Helical" evidence="1">
    <location>
        <begin position="148"/>
        <end position="165"/>
    </location>
</feature>
<name>A0A4R5M4Q0_9BURK</name>
<evidence type="ECO:0000256" key="1">
    <source>
        <dbReference type="SAM" id="Phobius"/>
    </source>
</evidence>
<proteinExistence type="predicted"/>
<keyword evidence="1" id="KW-0812">Transmembrane</keyword>
<dbReference type="Gene3D" id="3.90.190.10">
    <property type="entry name" value="Protein tyrosine phosphatase superfamily"/>
    <property type="match status" value="1"/>
</dbReference>
<feature type="transmembrane region" description="Helical" evidence="1">
    <location>
        <begin position="28"/>
        <end position="48"/>
    </location>
</feature>
<dbReference type="Proteomes" id="UP000295722">
    <property type="component" value="Unassembled WGS sequence"/>
</dbReference>
<feature type="transmembrane region" description="Helical" evidence="1">
    <location>
        <begin position="68"/>
        <end position="90"/>
    </location>
</feature>
<feature type="transmembrane region" description="Helical" evidence="1">
    <location>
        <begin position="196"/>
        <end position="215"/>
    </location>
</feature>
<dbReference type="RefSeq" id="WP_133197771.1">
    <property type="nucleotide sequence ID" value="NZ_JBHUCW010000011.1"/>
</dbReference>
<feature type="transmembrane region" description="Helical" evidence="1">
    <location>
        <begin position="291"/>
        <end position="312"/>
    </location>
</feature>